<keyword evidence="5" id="KW-0378">Hydrolase</keyword>
<dbReference type="InterPro" id="IPR031315">
    <property type="entry name" value="LNS2/PITP"/>
</dbReference>
<gene>
    <name evidence="10" type="ORF">DPX16_6120</name>
</gene>
<organism evidence="10 11">
    <name type="scientific">Anabarilius grahami</name>
    <name type="common">Kanglang fish</name>
    <name type="synonym">Barilius grahami</name>
    <dbReference type="NCBI Taxonomy" id="495550"/>
    <lineage>
        <taxon>Eukaryota</taxon>
        <taxon>Metazoa</taxon>
        <taxon>Chordata</taxon>
        <taxon>Craniata</taxon>
        <taxon>Vertebrata</taxon>
        <taxon>Euteleostomi</taxon>
        <taxon>Actinopterygii</taxon>
        <taxon>Neopterygii</taxon>
        <taxon>Teleostei</taxon>
        <taxon>Ostariophysi</taxon>
        <taxon>Cypriniformes</taxon>
        <taxon>Xenocyprididae</taxon>
        <taxon>Xenocypridinae</taxon>
        <taxon>Xenocypridinae incertae sedis</taxon>
        <taxon>Anabarilius</taxon>
    </lineage>
</organism>
<dbReference type="SMART" id="SM00775">
    <property type="entry name" value="LNS2"/>
    <property type="match status" value="1"/>
</dbReference>
<dbReference type="InterPro" id="IPR045520">
    <property type="entry name" value="GPAT/DHAPAT_C"/>
</dbReference>
<evidence type="ECO:0000256" key="2">
    <source>
        <dbReference type="ARBA" id="ARBA00001946"/>
    </source>
</evidence>
<proteinExistence type="inferred from homology"/>
<accession>A0A3N0Z1M4</accession>
<dbReference type="InterPro" id="IPR026058">
    <property type="entry name" value="LIPIN"/>
</dbReference>
<feature type="region of interest" description="Disordered" evidence="6">
    <location>
        <begin position="508"/>
        <end position="547"/>
    </location>
</feature>
<feature type="domain" description="LNS2/PITP" evidence="9">
    <location>
        <begin position="598"/>
        <end position="754"/>
    </location>
</feature>
<evidence type="ECO:0000256" key="4">
    <source>
        <dbReference type="ARBA" id="ARBA00012638"/>
    </source>
</evidence>
<feature type="transmembrane region" description="Helical" evidence="7">
    <location>
        <begin position="1368"/>
        <end position="1386"/>
    </location>
</feature>
<evidence type="ECO:0000259" key="8">
    <source>
        <dbReference type="SMART" id="SM00563"/>
    </source>
</evidence>
<evidence type="ECO:0000313" key="10">
    <source>
        <dbReference type="EMBL" id="ROL52436.1"/>
    </source>
</evidence>
<dbReference type="EC" id="3.1.3.4" evidence="4"/>
<dbReference type="InterPro" id="IPR007651">
    <property type="entry name" value="Lipin_N"/>
</dbReference>
<comment type="catalytic activity">
    <reaction evidence="1">
        <text>a 1,2-diacyl-sn-glycero-3-phosphate + H2O = a 1,2-diacyl-sn-glycerol + phosphate</text>
        <dbReference type="Rhea" id="RHEA:27429"/>
        <dbReference type="ChEBI" id="CHEBI:15377"/>
        <dbReference type="ChEBI" id="CHEBI:17815"/>
        <dbReference type="ChEBI" id="CHEBI:43474"/>
        <dbReference type="ChEBI" id="CHEBI:58608"/>
        <dbReference type="EC" id="3.1.3.4"/>
    </reaction>
    <physiologicalReaction direction="left-to-right" evidence="1">
        <dbReference type="Rhea" id="RHEA:27430"/>
    </physiologicalReaction>
</comment>
<keyword evidence="7" id="KW-0812">Transmembrane</keyword>
<dbReference type="SUPFAM" id="SSF56784">
    <property type="entry name" value="HAD-like"/>
    <property type="match status" value="1"/>
</dbReference>
<dbReference type="Pfam" id="PF19277">
    <property type="entry name" value="GPAT_C"/>
    <property type="match status" value="1"/>
</dbReference>
<dbReference type="Pfam" id="PF16876">
    <property type="entry name" value="Lipin_mid"/>
    <property type="match status" value="1"/>
</dbReference>
<feature type="compositionally biased region" description="Polar residues" evidence="6">
    <location>
        <begin position="173"/>
        <end position="185"/>
    </location>
</feature>
<feature type="domain" description="Phospholipid/glycerol acyltransferase" evidence="8">
    <location>
        <begin position="931"/>
        <end position="1071"/>
    </location>
</feature>
<dbReference type="CDD" id="cd07993">
    <property type="entry name" value="LPLAT_DHAPAT-like"/>
    <property type="match status" value="1"/>
</dbReference>
<feature type="compositionally biased region" description="Basic residues" evidence="6">
    <location>
        <begin position="318"/>
        <end position="329"/>
    </location>
</feature>
<dbReference type="GO" id="GO:0032869">
    <property type="term" value="P:cellular response to insulin stimulus"/>
    <property type="evidence" value="ECO:0007669"/>
    <property type="project" value="TreeGrafter"/>
</dbReference>
<dbReference type="SMART" id="SM00563">
    <property type="entry name" value="PlsC"/>
    <property type="match status" value="1"/>
</dbReference>
<comment type="cofactor">
    <cofactor evidence="2">
        <name>Mg(2+)</name>
        <dbReference type="ChEBI" id="CHEBI:18420"/>
    </cofactor>
</comment>
<name>A0A3N0Z1M4_ANAGA</name>
<evidence type="ECO:0000256" key="7">
    <source>
        <dbReference type="SAM" id="Phobius"/>
    </source>
</evidence>
<dbReference type="Pfam" id="PF08235">
    <property type="entry name" value="LNS2"/>
    <property type="match status" value="1"/>
</dbReference>
<dbReference type="GO" id="GO:0005741">
    <property type="term" value="C:mitochondrial outer membrane"/>
    <property type="evidence" value="ECO:0007669"/>
    <property type="project" value="TreeGrafter"/>
</dbReference>
<dbReference type="InterPro" id="IPR013209">
    <property type="entry name" value="LNS2"/>
</dbReference>
<dbReference type="Proteomes" id="UP000281406">
    <property type="component" value="Unassembled WGS sequence"/>
</dbReference>
<evidence type="ECO:0000256" key="1">
    <source>
        <dbReference type="ARBA" id="ARBA00001180"/>
    </source>
</evidence>
<reference evidence="10 11" key="1">
    <citation type="submission" date="2018-10" db="EMBL/GenBank/DDBJ databases">
        <title>Genome assembly for a Yunnan-Guizhou Plateau 3E fish, Anabarilius grahami (Regan), and its evolutionary and genetic applications.</title>
        <authorList>
            <person name="Jiang W."/>
        </authorList>
    </citation>
    <scope>NUCLEOTIDE SEQUENCE [LARGE SCALE GENOMIC DNA]</scope>
    <source>
        <strain evidence="10">AG-KIZ</strain>
        <tissue evidence="10">Muscle</tissue>
    </source>
</reference>
<comment type="caution">
    <text evidence="10">The sequence shown here is derived from an EMBL/GenBank/DDBJ whole genome shotgun (WGS) entry which is preliminary data.</text>
</comment>
<protein>
    <recommendedName>
        <fullName evidence="4">phosphatidate phosphatase</fullName>
        <ecNumber evidence="4">3.1.3.4</ecNumber>
    </recommendedName>
</protein>
<comment type="similarity">
    <text evidence="3">Belongs to the lipin family.</text>
</comment>
<feature type="region of interest" description="Disordered" evidence="6">
    <location>
        <begin position="306"/>
        <end position="331"/>
    </location>
</feature>
<evidence type="ECO:0000259" key="9">
    <source>
        <dbReference type="SMART" id="SM00775"/>
    </source>
</evidence>
<keyword evidence="7" id="KW-1133">Transmembrane helix</keyword>
<dbReference type="GO" id="GO:0008195">
    <property type="term" value="F:phosphatidate phosphatase activity"/>
    <property type="evidence" value="ECO:0007669"/>
    <property type="project" value="UniProtKB-EC"/>
</dbReference>
<dbReference type="PANTHER" id="PTHR12181">
    <property type="entry name" value="LIPIN"/>
    <property type="match status" value="1"/>
</dbReference>
<dbReference type="GO" id="GO:0045944">
    <property type="term" value="P:positive regulation of transcription by RNA polymerase II"/>
    <property type="evidence" value="ECO:0007669"/>
    <property type="project" value="TreeGrafter"/>
</dbReference>
<dbReference type="InterPro" id="IPR031703">
    <property type="entry name" value="Lipin_mid"/>
</dbReference>
<dbReference type="InterPro" id="IPR041728">
    <property type="entry name" value="GPAT/DHAPAT_LPLAT"/>
</dbReference>
<sequence>MNYVGQLAGQVFVQVKELYRGLNPATLSGCIDVIVVRQPDGALICSPFHVRFGKMGVLRSREKVVDIEINGEPVNLHMKLGENGEAFFVKETEDDQEVIPSYLATSPIPSDGGFLMGSCTENGMMKKRRKRRRKYRLEDVKREESVELSEEELFNIDINDSEQHDQNRDLPNGGSSTGNKQNTIYARSDGEWSPVHSPNVSRPCTPKSDSELLCKDQQEDSAMLWSWGELPQAAKPSFLSAKPNVLPACPLSIPVSDNTHFRVIPETAAHNHHSNRTLHANGQSNRAKEFEKQDVTPAACVMSEVEEGGANTGPRLQNKTKRKDKKSRHLGSDGVYLDDIKDLEPEVAALYFPKSGLERFGENGVRSVTVSPQSMCSSGADSGVDSYDLPTMAISLCGGLTENREITKEHFQQKSVSFQQFADNPSIIDDPNLVVKIGSKYYNWSTAAPIMLAMQAFQKPLPKATVERLMKEKMPRNRGRWWFSWRGRTNSTKPDSVSCGSACAAGDETIKNRRTEESSSSDEDHLSAKQTPVPVHTDPAPAGGGVSYKKTLRLSSEQLVSLQLKDGPNDVLFSVTTQYQGTCRCEGTIYLWNWDDKIIISDIDGTITRSDKLGHILPTLGKDWTHQGIARLYHNVSQNGYKFLYCSARAIGMADMTRGYLHWVNERGTMLPQGPVLLSPSSLFSALHREVIEKRPERFKIACLTDIKNLFLPNTEPFYAAFGNRDTDVFSYKEVGVPLNRIFTVNPKGELIQEHAKTNISSYVRLGEVVDHVFPLLKRSSSCDFPCSDTFSQFTFWREQLPLSAEPDGFFDILEERRRSSDLSHAFRTFKPEPYRGATPISAAALNRMVLESQYLSYIIQEIVVECDEPREAVLEEASALLDEMSQNLQLGFIRLLGFAMSKVFKSVFSSIHVNDDGLTRLQQAIQEHPVILMPNHRSYMDFLVLSYIMFTYDLSLPVIAAGIRKYLQVFVVIVALMGMKLIGEILRRSGAFFIRRAIGSDKLYWAVLSEYVRTIVRTGYAPLEFYVEGLRSRTLKSLTPKLGMMHMVLEPFFKGEVFDISLVPISISYERVLEESLLAHELLGVPKPRETTGGLLKARTVLKENYGCMHLCFGNHVSVRDLFKGKINHRQYNLVPRDLPMKPNTETQEFVSGLAHMIIRLQERNSVLSAWNLMAVVLLQNLQGIDLDLLTHKTLWLRRIALQFGAHLRWPKHVLDSEVMSSSMTLHHSVVRCERGRVYLVEEEGPGPVTQEEGVFQRAAAVLMCSSYRNQAVHVFTRPAMVAVAVTTAVSSRTDDVFHHFKFLLELFSNEFVFIPGQAVQDYEEGCSLLQQSGVIGRSGEEVYVRDDAQDTIIFLRAILQPFIESYQVIVVIYTIVQAVLFWYLCEESSQTFREKMFSTSIRSFITKLLISGEVQSYECLSSDPQKNVLSALLRMAAVTKTKVDDLNEFRVNKSAVKRIWDMLNDGWSPRISVDARL</sequence>
<feature type="compositionally biased region" description="Basic and acidic residues" evidence="6">
    <location>
        <begin position="508"/>
        <end position="527"/>
    </location>
</feature>
<evidence type="ECO:0000256" key="6">
    <source>
        <dbReference type="SAM" id="MobiDB-lite"/>
    </source>
</evidence>
<dbReference type="GO" id="GO:0003713">
    <property type="term" value="F:transcription coactivator activity"/>
    <property type="evidence" value="ECO:0007669"/>
    <property type="project" value="TreeGrafter"/>
</dbReference>
<dbReference type="OrthoDB" id="4567at2759"/>
<dbReference type="Pfam" id="PF04571">
    <property type="entry name" value="Lipin_N"/>
    <property type="match status" value="1"/>
</dbReference>
<feature type="transmembrane region" description="Helical" evidence="7">
    <location>
        <begin position="967"/>
        <end position="987"/>
    </location>
</feature>
<feature type="transmembrane region" description="Helical" evidence="7">
    <location>
        <begin position="943"/>
        <end position="961"/>
    </location>
</feature>
<keyword evidence="7" id="KW-0472">Membrane</keyword>
<dbReference type="GO" id="GO:0019432">
    <property type="term" value="P:triglyceride biosynthetic process"/>
    <property type="evidence" value="ECO:0007669"/>
    <property type="project" value="TreeGrafter"/>
</dbReference>
<dbReference type="GO" id="GO:0005634">
    <property type="term" value="C:nucleus"/>
    <property type="evidence" value="ECO:0007669"/>
    <property type="project" value="TreeGrafter"/>
</dbReference>
<keyword evidence="11" id="KW-1185">Reference proteome</keyword>
<evidence type="ECO:0000256" key="3">
    <source>
        <dbReference type="ARBA" id="ARBA00005476"/>
    </source>
</evidence>
<dbReference type="PANTHER" id="PTHR12181:SF10">
    <property type="entry name" value="PHOSPHATIDATE PHOSPHATASE LPIN1"/>
    <property type="match status" value="1"/>
</dbReference>
<dbReference type="InterPro" id="IPR036412">
    <property type="entry name" value="HAD-like_sf"/>
</dbReference>
<dbReference type="InterPro" id="IPR002123">
    <property type="entry name" value="Plipid/glycerol_acylTrfase"/>
</dbReference>
<dbReference type="GO" id="GO:0009062">
    <property type="term" value="P:fatty acid catabolic process"/>
    <property type="evidence" value="ECO:0007669"/>
    <property type="project" value="TreeGrafter"/>
</dbReference>
<dbReference type="Pfam" id="PF01553">
    <property type="entry name" value="Acyltransferase"/>
    <property type="match status" value="1"/>
</dbReference>
<feature type="region of interest" description="Disordered" evidence="6">
    <location>
        <begin position="157"/>
        <end position="210"/>
    </location>
</feature>
<dbReference type="SUPFAM" id="SSF69593">
    <property type="entry name" value="Glycerol-3-phosphate (1)-acyltransferase"/>
    <property type="match status" value="1"/>
</dbReference>
<dbReference type="EMBL" id="RJVU01015592">
    <property type="protein sequence ID" value="ROL52436.1"/>
    <property type="molecule type" value="Genomic_DNA"/>
</dbReference>
<evidence type="ECO:0000256" key="5">
    <source>
        <dbReference type="ARBA" id="ARBA00022801"/>
    </source>
</evidence>
<evidence type="ECO:0000313" key="11">
    <source>
        <dbReference type="Proteomes" id="UP000281406"/>
    </source>
</evidence>
<dbReference type="GO" id="GO:0016746">
    <property type="term" value="F:acyltransferase activity"/>
    <property type="evidence" value="ECO:0007669"/>
    <property type="project" value="InterPro"/>
</dbReference>